<comment type="caution">
    <text evidence="2">The sequence shown here is derived from an EMBL/GenBank/DDBJ whole genome shotgun (WGS) entry which is preliminary data.</text>
</comment>
<dbReference type="OrthoDB" id="3867913at2"/>
<keyword evidence="3" id="KW-1185">Reference proteome</keyword>
<dbReference type="EMBL" id="LMWX01000119">
    <property type="protein sequence ID" value="KUN74994.1"/>
    <property type="molecule type" value="Genomic_DNA"/>
</dbReference>
<evidence type="ECO:0000313" key="3">
    <source>
        <dbReference type="Proteomes" id="UP000053024"/>
    </source>
</evidence>
<sequence length="59" mass="5836">MAGALGHGGIAAAARLGAGMGVLGEVTFAEDAGQVCHHRTPAVMSSLRDPARASLHRAG</sequence>
<proteinExistence type="predicted"/>
<evidence type="ECO:0000313" key="2">
    <source>
        <dbReference type="EMBL" id="KUN74994.1"/>
    </source>
</evidence>
<reference evidence="2 3" key="1">
    <citation type="submission" date="2015-10" db="EMBL/GenBank/DDBJ databases">
        <title>Draft genome sequence of Streptomyces bungoensis DSM 41781, type strain for the species Streptomyces bungoensis.</title>
        <authorList>
            <person name="Ruckert C."/>
            <person name="Winkler A."/>
            <person name="Kalinowski J."/>
            <person name="Kampfer P."/>
            <person name="Glaeser S."/>
        </authorList>
    </citation>
    <scope>NUCLEOTIDE SEQUENCE [LARGE SCALE GENOMIC DNA]</scope>
    <source>
        <strain evidence="2 3">DSM 41781</strain>
    </source>
</reference>
<gene>
    <name evidence="2" type="ORF">AQJ66_36545</name>
</gene>
<dbReference type="AlphaFoldDB" id="A0A101SIR9"/>
<organism evidence="2 3">
    <name type="scientific">Streptomyces bungoensis</name>
    <dbReference type="NCBI Taxonomy" id="285568"/>
    <lineage>
        <taxon>Bacteria</taxon>
        <taxon>Bacillati</taxon>
        <taxon>Actinomycetota</taxon>
        <taxon>Actinomycetes</taxon>
        <taxon>Kitasatosporales</taxon>
        <taxon>Streptomycetaceae</taxon>
        <taxon>Streptomyces</taxon>
    </lineage>
</organism>
<name>A0A101SIR9_9ACTN</name>
<evidence type="ECO:0000256" key="1">
    <source>
        <dbReference type="SAM" id="MobiDB-lite"/>
    </source>
</evidence>
<protein>
    <submittedName>
        <fullName evidence="2">Uncharacterized protein</fullName>
    </submittedName>
</protein>
<dbReference type="RefSeq" id="WP_061931240.1">
    <property type="nucleotide sequence ID" value="NZ_JBEYBH010000079.1"/>
</dbReference>
<feature type="region of interest" description="Disordered" evidence="1">
    <location>
        <begin position="40"/>
        <end position="59"/>
    </location>
</feature>
<accession>A0A101SIR9</accession>
<dbReference type="Proteomes" id="UP000053024">
    <property type="component" value="Unassembled WGS sequence"/>
</dbReference>